<dbReference type="PANTHER" id="PTHR46851">
    <property type="entry name" value="OS01G0884500 PROTEIN"/>
    <property type="match status" value="1"/>
</dbReference>
<sequence>MCPLTCTLVTLCGYMDRTQMLSDPLEQSRLLTELPEVIADIEELDCIVQESPTGDRSACNSLPDSHIPGSPDADLGIGMSSRPTDKEELEPVVEDSAVDDRDERNSLPESHILQTLDTDLGIGMSAHPTAADVQETRNQRSEYEGLTSEERTLSVEIMELSDDEPCNVPETRDQRHHCEESASKERQRTLRVEVVELSDDEGDKAENGQQTLDNSISSLWYVMGPHGEIMGPKPMSLLKLWVQTVKLKLKYKVWEQGKRKEEAILLEDAIRRFF</sequence>
<dbReference type="InParanoid" id="A0A2P5E2W1"/>
<proteinExistence type="predicted"/>
<feature type="region of interest" description="Disordered" evidence="1">
    <location>
        <begin position="64"/>
        <end position="104"/>
    </location>
</feature>
<comment type="caution">
    <text evidence="2">The sequence shown here is derived from an EMBL/GenBank/DDBJ whole genome shotgun (WGS) entry which is preliminary data.</text>
</comment>
<dbReference type="Gene3D" id="3.30.1490.40">
    <property type="match status" value="1"/>
</dbReference>
<reference evidence="3" key="1">
    <citation type="submission" date="2016-06" db="EMBL/GenBank/DDBJ databases">
        <title>Parallel loss of symbiosis genes in relatives of nitrogen-fixing non-legume Parasponia.</title>
        <authorList>
            <person name="Van Velzen R."/>
            <person name="Holmer R."/>
            <person name="Bu F."/>
            <person name="Rutten L."/>
            <person name="Van Zeijl A."/>
            <person name="Liu W."/>
            <person name="Santuari L."/>
            <person name="Cao Q."/>
            <person name="Sharma T."/>
            <person name="Shen D."/>
            <person name="Roswanjaya Y."/>
            <person name="Wardhani T."/>
            <person name="Kalhor M.S."/>
            <person name="Jansen J."/>
            <person name="Van den Hoogen J."/>
            <person name="Gungor B."/>
            <person name="Hartog M."/>
            <person name="Hontelez J."/>
            <person name="Verver J."/>
            <person name="Yang W.-C."/>
            <person name="Schijlen E."/>
            <person name="Repin R."/>
            <person name="Schilthuizen M."/>
            <person name="Schranz E."/>
            <person name="Heidstra R."/>
            <person name="Miyata K."/>
            <person name="Fedorova E."/>
            <person name="Kohlen W."/>
            <person name="Bisseling T."/>
            <person name="Smit S."/>
            <person name="Geurts R."/>
        </authorList>
    </citation>
    <scope>NUCLEOTIDE SEQUENCE [LARGE SCALE GENOMIC DNA]</scope>
    <source>
        <strain evidence="3">cv. RG33-2</strain>
    </source>
</reference>
<evidence type="ECO:0000313" key="3">
    <source>
        <dbReference type="Proteomes" id="UP000237000"/>
    </source>
</evidence>
<protein>
    <submittedName>
        <fullName evidence="2">GYF domain containing protein</fullName>
    </submittedName>
</protein>
<dbReference type="PANTHER" id="PTHR46851:SF23">
    <property type="entry name" value="SWIB_MDM2 DOMAIN-CONTAINING PROTEIN"/>
    <property type="match status" value="1"/>
</dbReference>
<dbReference type="InterPro" id="IPR045894">
    <property type="entry name" value="At5g08430-like"/>
</dbReference>
<keyword evidence="3" id="KW-1185">Reference proteome</keyword>
<dbReference type="OrthoDB" id="6415790at2759"/>
<organism evidence="2 3">
    <name type="scientific">Trema orientale</name>
    <name type="common">Charcoal tree</name>
    <name type="synonym">Celtis orientalis</name>
    <dbReference type="NCBI Taxonomy" id="63057"/>
    <lineage>
        <taxon>Eukaryota</taxon>
        <taxon>Viridiplantae</taxon>
        <taxon>Streptophyta</taxon>
        <taxon>Embryophyta</taxon>
        <taxon>Tracheophyta</taxon>
        <taxon>Spermatophyta</taxon>
        <taxon>Magnoliopsida</taxon>
        <taxon>eudicotyledons</taxon>
        <taxon>Gunneridae</taxon>
        <taxon>Pentapetalae</taxon>
        <taxon>rosids</taxon>
        <taxon>fabids</taxon>
        <taxon>Rosales</taxon>
        <taxon>Cannabaceae</taxon>
        <taxon>Trema</taxon>
    </lineage>
</organism>
<dbReference type="Proteomes" id="UP000237000">
    <property type="component" value="Unassembled WGS sequence"/>
</dbReference>
<feature type="compositionally biased region" description="Acidic residues" evidence="1">
    <location>
        <begin position="87"/>
        <end position="97"/>
    </location>
</feature>
<dbReference type="EMBL" id="JXTC01000233">
    <property type="protein sequence ID" value="PON79868.1"/>
    <property type="molecule type" value="Genomic_DNA"/>
</dbReference>
<dbReference type="AlphaFoldDB" id="A0A2P5E2W1"/>
<dbReference type="STRING" id="63057.A0A2P5E2W1"/>
<name>A0A2P5E2W1_TREOI</name>
<accession>A0A2P5E2W1</accession>
<gene>
    <name evidence="2" type="ORF">TorRG33x02_234870</name>
</gene>
<dbReference type="InterPro" id="IPR035445">
    <property type="entry name" value="GYF-like_dom_sf"/>
</dbReference>
<evidence type="ECO:0000256" key="1">
    <source>
        <dbReference type="SAM" id="MobiDB-lite"/>
    </source>
</evidence>
<evidence type="ECO:0000313" key="2">
    <source>
        <dbReference type="EMBL" id="PON79868.1"/>
    </source>
</evidence>